<evidence type="ECO:0000313" key="2">
    <source>
        <dbReference type="Proteomes" id="UP000187203"/>
    </source>
</evidence>
<reference evidence="2" key="1">
    <citation type="submission" date="2013-09" db="EMBL/GenBank/DDBJ databases">
        <title>Corchorus olitorius genome sequencing.</title>
        <authorList>
            <person name="Alam M."/>
            <person name="Haque M.S."/>
            <person name="Islam M.S."/>
            <person name="Emdad E.M."/>
            <person name="Islam M.M."/>
            <person name="Ahmed B."/>
            <person name="Halim A."/>
            <person name="Hossen Q.M.M."/>
            <person name="Hossain M.Z."/>
            <person name="Ahmed R."/>
            <person name="Khan M.M."/>
            <person name="Islam R."/>
            <person name="Rashid M.M."/>
            <person name="Khan S.A."/>
            <person name="Rahman M.S."/>
            <person name="Alam M."/>
            <person name="Yahiya A.S."/>
            <person name="Khan M.S."/>
            <person name="Azam M.S."/>
            <person name="Haque T."/>
            <person name="Lashkar M.Z.H."/>
            <person name="Akhand A.I."/>
            <person name="Morshed G."/>
            <person name="Roy S."/>
            <person name="Uddin K.S."/>
            <person name="Rabeya T."/>
            <person name="Hossain A.S."/>
            <person name="Chowdhury A."/>
            <person name="Snigdha A.R."/>
            <person name="Mortoza M.S."/>
            <person name="Matin S.A."/>
            <person name="Hoque S.M.E."/>
            <person name="Islam M.K."/>
            <person name="Roy D.K."/>
            <person name="Haider R."/>
            <person name="Moosa M.M."/>
            <person name="Elias S.M."/>
            <person name="Hasan A.M."/>
            <person name="Jahan S."/>
            <person name="Shafiuddin M."/>
            <person name="Mahmood N."/>
            <person name="Shommy N.S."/>
        </authorList>
    </citation>
    <scope>NUCLEOTIDE SEQUENCE [LARGE SCALE GENOMIC DNA]</scope>
    <source>
        <strain evidence="2">cv. O-4</strain>
    </source>
</reference>
<dbReference type="AlphaFoldDB" id="A0A1R3L2G4"/>
<evidence type="ECO:0000313" key="1">
    <source>
        <dbReference type="EMBL" id="OMP13479.1"/>
    </source>
</evidence>
<keyword evidence="2" id="KW-1185">Reference proteome</keyword>
<accession>A0A1R3L2G4</accession>
<proteinExistence type="predicted"/>
<organism evidence="1 2">
    <name type="scientific">Corchorus olitorius</name>
    <dbReference type="NCBI Taxonomy" id="93759"/>
    <lineage>
        <taxon>Eukaryota</taxon>
        <taxon>Viridiplantae</taxon>
        <taxon>Streptophyta</taxon>
        <taxon>Embryophyta</taxon>
        <taxon>Tracheophyta</taxon>
        <taxon>Spermatophyta</taxon>
        <taxon>Magnoliopsida</taxon>
        <taxon>eudicotyledons</taxon>
        <taxon>Gunneridae</taxon>
        <taxon>Pentapetalae</taxon>
        <taxon>rosids</taxon>
        <taxon>malvids</taxon>
        <taxon>Malvales</taxon>
        <taxon>Malvaceae</taxon>
        <taxon>Grewioideae</taxon>
        <taxon>Apeibeae</taxon>
        <taxon>Corchorus</taxon>
    </lineage>
</organism>
<dbReference type="Proteomes" id="UP000187203">
    <property type="component" value="Unassembled WGS sequence"/>
</dbReference>
<gene>
    <name evidence="1" type="ORF">COLO4_01596</name>
</gene>
<comment type="caution">
    <text evidence="1">The sequence shown here is derived from an EMBL/GenBank/DDBJ whole genome shotgun (WGS) entry which is preliminary data.</text>
</comment>
<protein>
    <submittedName>
        <fullName evidence="1">Uncharacterized protein</fullName>
    </submittedName>
</protein>
<dbReference type="EMBL" id="AWUE01004155">
    <property type="protein sequence ID" value="OMP13479.1"/>
    <property type="molecule type" value="Genomic_DNA"/>
</dbReference>
<sequence length="236" mass="27267">MPLSIEQVYSKYLSEEIPFDGTWHAFICTLVTRAGAMEFYDEESLPTSAQCSDLALEALKTISPRSIYQTLWAAAAICNCSGSREELILAGKKAIEECDNKPLIVPVEVTERLERLTRDNPSLLPRISMRTKSVIAGYIHLLLMKDMTEYERDFMIYLKLQELVHKSYSFRSRTPEKVIRVFELINRGYSISETRMSGVILRCLMNWNKNGLSEQEMQLRAMTMMEEEMVNPKWTK</sequence>
<name>A0A1R3L2G4_9ROSI</name>